<dbReference type="AlphaFoldDB" id="A0A1H1T3P7"/>
<gene>
    <name evidence="1" type="ORF">SAMN04489834_1684</name>
</gene>
<accession>A0A1H1T3P7</accession>
<dbReference type="STRING" id="412690.SAMN04489834_1684"/>
<name>A0A1H1T3P7_9MICO</name>
<organism evidence="1 2">
    <name type="scientific">Microterricola viridarii</name>
    <dbReference type="NCBI Taxonomy" id="412690"/>
    <lineage>
        <taxon>Bacteria</taxon>
        <taxon>Bacillati</taxon>
        <taxon>Actinomycetota</taxon>
        <taxon>Actinomycetes</taxon>
        <taxon>Micrococcales</taxon>
        <taxon>Microbacteriaceae</taxon>
        <taxon>Microterricola</taxon>
    </lineage>
</organism>
<keyword evidence="2" id="KW-1185">Reference proteome</keyword>
<sequence length="268" mass="29853">MNELPHETLLPSDAVPGAGILLAVDVDGVLNTIDVDQWERNRRTGQSLQEAMPPAADGFERRHIRTAHGDKYWVDIDPQVILALDAFVRTHNVELAWLTTWGPNVRAFIEQALDGKLSGGFVLAKKPPRYRGAVPAEWKRTALRARIETTGQPWIWADDEEIAIGRTWSDFDEDPIFAVPNLMFEPAPTVGLTVDDVAAMERFAVSFHTGACTLGITSDELRAILGDRLPAFEGWIRGQTLGLCPEHGVVVYRIDLERFVTKSRVAFD</sequence>
<dbReference type="OrthoDB" id="5124141at2"/>
<dbReference type="EMBL" id="LT629742">
    <property type="protein sequence ID" value="SDS54852.1"/>
    <property type="molecule type" value="Genomic_DNA"/>
</dbReference>
<dbReference type="RefSeq" id="WP_083363630.1">
    <property type="nucleotide sequence ID" value="NZ_LT629742.1"/>
</dbReference>
<evidence type="ECO:0000313" key="1">
    <source>
        <dbReference type="EMBL" id="SDS54852.1"/>
    </source>
</evidence>
<evidence type="ECO:0000313" key="2">
    <source>
        <dbReference type="Proteomes" id="UP000181956"/>
    </source>
</evidence>
<proteinExistence type="predicted"/>
<protein>
    <submittedName>
        <fullName evidence="1">Uncharacterized protein</fullName>
    </submittedName>
</protein>
<reference evidence="2" key="1">
    <citation type="submission" date="2016-10" db="EMBL/GenBank/DDBJ databases">
        <authorList>
            <person name="Varghese N."/>
            <person name="Submissions S."/>
        </authorList>
    </citation>
    <scope>NUCLEOTIDE SEQUENCE [LARGE SCALE GENOMIC DNA]</scope>
    <source>
        <strain evidence="2">DSM 21772</strain>
    </source>
</reference>
<dbReference type="Proteomes" id="UP000181956">
    <property type="component" value="Chromosome I"/>
</dbReference>